<dbReference type="SUPFAM" id="SSF102114">
    <property type="entry name" value="Radical SAM enzymes"/>
    <property type="match status" value="1"/>
</dbReference>
<reference evidence="7 8" key="1">
    <citation type="submission" date="2018-11" db="EMBL/GenBank/DDBJ databases">
        <title>The Potential of Streptomyces as Biocontrol Agents against the Tomato grey mould, Botrytis cinerea (Gray mold) Frontiers in Microbiology.</title>
        <authorList>
            <person name="Li D."/>
        </authorList>
    </citation>
    <scope>NUCLEOTIDE SEQUENCE [LARGE SCALE GENOMIC DNA]</scope>
    <source>
        <strain evidence="7 8">NEAU-LD23</strain>
    </source>
</reference>
<evidence type="ECO:0000256" key="5">
    <source>
        <dbReference type="SAM" id="MobiDB-lite"/>
    </source>
</evidence>
<dbReference type="PANTHER" id="PTHR11228">
    <property type="entry name" value="RADICAL SAM DOMAIN PROTEIN"/>
    <property type="match status" value="1"/>
</dbReference>
<proteinExistence type="predicted"/>
<dbReference type="CDD" id="cd01335">
    <property type="entry name" value="Radical_SAM"/>
    <property type="match status" value="1"/>
</dbReference>
<organism evidence="7 8">
    <name type="scientific">Streptomyces botrytidirepellens</name>
    <dbReference type="NCBI Taxonomy" id="2486417"/>
    <lineage>
        <taxon>Bacteria</taxon>
        <taxon>Bacillati</taxon>
        <taxon>Actinomycetota</taxon>
        <taxon>Actinomycetes</taxon>
        <taxon>Kitasatosporales</taxon>
        <taxon>Streptomycetaceae</taxon>
        <taxon>Streptomyces</taxon>
    </lineage>
</organism>
<dbReference type="PANTHER" id="PTHR11228:SF7">
    <property type="entry name" value="PQQA PEPTIDE CYCLASE"/>
    <property type="match status" value="1"/>
</dbReference>
<keyword evidence="1" id="KW-0949">S-adenosyl-L-methionine</keyword>
<dbReference type="GO" id="GO:0051536">
    <property type="term" value="F:iron-sulfur cluster binding"/>
    <property type="evidence" value="ECO:0007669"/>
    <property type="project" value="UniProtKB-KW"/>
</dbReference>
<gene>
    <name evidence="7" type="ORF">EEJ42_40390</name>
</gene>
<dbReference type="InterPro" id="IPR058240">
    <property type="entry name" value="rSAM_sf"/>
</dbReference>
<dbReference type="PROSITE" id="PS51918">
    <property type="entry name" value="RADICAL_SAM"/>
    <property type="match status" value="1"/>
</dbReference>
<dbReference type="InterPro" id="IPR013785">
    <property type="entry name" value="Aldolase_TIM"/>
</dbReference>
<evidence type="ECO:0000256" key="4">
    <source>
        <dbReference type="ARBA" id="ARBA00023014"/>
    </source>
</evidence>
<sequence length="406" mass="43311">MRQRRILRDLLGALQGHRSTPGRPGAGRPARHPTDRAADRIPAGGGRTAGLRPAVRHRQVRRPGVPGPRSVAQNARGEPGMSRLGHREVLSIRRTRGASVLLFITDRCPVGCAHCSVDSRPDSPRITDHALFASIVDQLAALPELRMVGISGGEPFVERRALALAVSRLAAAGKHVVLYTSGFWARSDHAPQWIHRVLEQSASVYLSTDAHHVASQGPERFRNAARIIARHGLPIVVQAIDEGDTLDRTRASLTAALGPDWADHAELVPTHGLPHGRGAGLYAQPVRHAGRSFGPCDVVDAAVVRYDGRVTACCNESVIMGAGPAALRRDCTDGSDVAAAVTDFTNDSFFTALGTVGPGPLTGLPGFSDLADRQFSSICGLCWTMTKRRSAGENDRMLAAIATLNS</sequence>
<feature type="domain" description="Radical SAM core" evidence="6">
    <location>
        <begin position="94"/>
        <end position="309"/>
    </location>
</feature>
<evidence type="ECO:0000313" key="8">
    <source>
        <dbReference type="Proteomes" id="UP000275401"/>
    </source>
</evidence>
<dbReference type="Proteomes" id="UP000275401">
    <property type="component" value="Unassembled WGS sequence"/>
</dbReference>
<protein>
    <submittedName>
        <fullName evidence="7">Radical SAM protein</fullName>
    </submittedName>
</protein>
<accession>A0A3M8THU0</accession>
<dbReference type="SFLD" id="SFLDS00029">
    <property type="entry name" value="Radical_SAM"/>
    <property type="match status" value="1"/>
</dbReference>
<keyword evidence="2" id="KW-0479">Metal-binding</keyword>
<dbReference type="AlphaFoldDB" id="A0A3M8THU0"/>
<dbReference type="GO" id="GO:0003824">
    <property type="term" value="F:catalytic activity"/>
    <property type="evidence" value="ECO:0007669"/>
    <property type="project" value="InterPro"/>
</dbReference>
<dbReference type="EMBL" id="RIBZ01000790">
    <property type="protein sequence ID" value="RNF91576.1"/>
    <property type="molecule type" value="Genomic_DNA"/>
</dbReference>
<evidence type="ECO:0000256" key="1">
    <source>
        <dbReference type="ARBA" id="ARBA00022691"/>
    </source>
</evidence>
<evidence type="ECO:0000256" key="3">
    <source>
        <dbReference type="ARBA" id="ARBA00023004"/>
    </source>
</evidence>
<dbReference type="Pfam" id="PF04055">
    <property type="entry name" value="Radical_SAM"/>
    <property type="match status" value="1"/>
</dbReference>
<feature type="region of interest" description="Disordered" evidence="5">
    <location>
        <begin position="12"/>
        <end position="81"/>
    </location>
</feature>
<dbReference type="InterPro" id="IPR007197">
    <property type="entry name" value="rSAM"/>
</dbReference>
<dbReference type="GO" id="GO:0046872">
    <property type="term" value="F:metal ion binding"/>
    <property type="evidence" value="ECO:0007669"/>
    <property type="project" value="UniProtKB-KW"/>
</dbReference>
<evidence type="ECO:0000256" key="2">
    <source>
        <dbReference type="ARBA" id="ARBA00022723"/>
    </source>
</evidence>
<dbReference type="Gene3D" id="3.20.20.70">
    <property type="entry name" value="Aldolase class I"/>
    <property type="match status" value="1"/>
</dbReference>
<keyword evidence="4" id="KW-0411">Iron-sulfur</keyword>
<dbReference type="InterPro" id="IPR050377">
    <property type="entry name" value="Radical_SAM_PqqE_MftC-like"/>
</dbReference>
<evidence type="ECO:0000259" key="6">
    <source>
        <dbReference type="PROSITE" id="PS51918"/>
    </source>
</evidence>
<keyword evidence="3" id="KW-0408">Iron</keyword>
<evidence type="ECO:0000313" key="7">
    <source>
        <dbReference type="EMBL" id="RNF91576.1"/>
    </source>
</evidence>
<comment type="caution">
    <text evidence="7">The sequence shown here is derived from an EMBL/GenBank/DDBJ whole genome shotgun (WGS) entry which is preliminary data.</text>
</comment>
<name>A0A3M8THU0_9ACTN</name>
<keyword evidence="8" id="KW-1185">Reference proteome</keyword>